<dbReference type="EMBL" id="CP022579">
    <property type="protein sequence ID" value="QEL66145.1"/>
    <property type="molecule type" value="Genomic_DNA"/>
</dbReference>
<dbReference type="Gene3D" id="1.10.8.60">
    <property type="match status" value="1"/>
</dbReference>
<dbReference type="Gene3D" id="3.40.50.300">
    <property type="entry name" value="P-loop containing nucleotide triphosphate hydrolases"/>
    <property type="match status" value="1"/>
</dbReference>
<dbReference type="Pfam" id="PF14840">
    <property type="entry name" value="DNA_pol3_delt_C"/>
    <property type="match status" value="1"/>
</dbReference>
<evidence type="ECO:0000256" key="4">
    <source>
        <dbReference type="ARBA" id="ARBA00022695"/>
    </source>
</evidence>
<keyword evidence="6" id="KW-0239">DNA-directed DNA polymerase</keyword>
<dbReference type="PANTHER" id="PTHR34388:SF1">
    <property type="entry name" value="DNA POLYMERASE III SUBUNIT DELTA"/>
    <property type="match status" value="1"/>
</dbReference>
<dbReference type="GO" id="GO:0006261">
    <property type="term" value="P:DNA-templated DNA replication"/>
    <property type="evidence" value="ECO:0007669"/>
    <property type="project" value="TreeGrafter"/>
</dbReference>
<keyword evidence="12" id="KW-1185">Reference proteome</keyword>
<keyword evidence="3" id="KW-0808">Transferase</keyword>
<gene>
    <name evidence="11" type="primary">holA</name>
    <name evidence="11" type="ORF">OTERR_26690</name>
</gene>
<dbReference type="PANTHER" id="PTHR34388">
    <property type="entry name" value="DNA POLYMERASE III SUBUNIT DELTA"/>
    <property type="match status" value="1"/>
</dbReference>
<accession>A0A5C1EBT0</accession>
<dbReference type="AlphaFoldDB" id="A0A5C1EBT0"/>
<organism evidence="11 12">
    <name type="scientific">Oryzomicrobium terrae</name>
    <dbReference type="NCBI Taxonomy" id="1735038"/>
    <lineage>
        <taxon>Bacteria</taxon>
        <taxon>Pseudomonadati</taxon>
        <taxon>Pseudomonadota</taxon>
        <taxon>Betaproteobacteria</taxon>
        <taxon>Rhodocyclales</taxon>
        <taxon>Rhodocyclaceae</taxon>
        <taxon>Oryzomicrobium</taxon>
    </lineage>
</organism>
<evidence type="ECO:0000259" key="10">
    <source>
        <dbReference type="Pfam" id="PF14840"/>
    </source>
</evidence>
<dbReference type="NCBIfam" id="TIGR01128">
    <property type="entry name" value="holA"/>
    <property type="match status" value="1"/>
</dbReference>
<dbReference type="RefSeq" id="WP_149426106.1">
    <property type="nucleotide sequence ID" value="NZ_CP022579.1"/>
</dbReference>
<dbReference type="InterPro" id="IPR008921">
    <property type="entry name" value="DNA_pol3_clamp-load_cplx_C"/>
</dbReference>
<feature type="domain" description="DNA polymerase III subunit delta C-terminal" evidence="10">
    <location>
        <begin position="224"/>
        <end position="335"/>
    </location>
</feature>
<evidence type="ECO:0000256" key="5">
    <source>
        <dbReference type="ARBA" id="ARBA00022705"/>
    </source>
</evidence>
<comment type="similarity">
    <text evidence="7">Belongs to the DNA polymerase HolA subunit family.</text>
</comment>
<dbReference type="CDD" id="cd18138">
    <property type="entry name" value="HLD_clamp_pol_III_delta"/>
    <property type="match status" value="1"/>
</dbReference>
<feature type="domain" description="DNA polymerase III delta N-terminal" evidence="9">
    <location>
        <begin position="22"/>
        <end position="139"/>
    </location>
</feature>
<proteinExistence type="inferred from homology"/>
<dbReference type="GO" id="GO:0009360">
    <property type="term" value="C:DNA polymerase III complex"/>
    <property type="evidence" value="ECO:0007669"/>
    <property type="project" value="InterPro"/>
</dbReference>
<name>A0A5C1EBT0_9RHOO</name>
<dbReference type="KEGG" id="otr:OTERR_26690"/>
<protein>
    <recommendedName>
        <fullName evidence="2">DNA polymerase III subunit delta</fullName>
        <ecNumber evidence="1">2.7.7.7</ecNumber>
    </recommendedName>
</protein>
<evidence type="ECO:0000256" key="7">
    <source>
        <dbReference type="ARBA" id="ARBA00034754"/>
    </source>
</evidence>
<keyword evidence="5" id="KW-0235">DNA replication</keyword>
<dbReference type="InterPro" id="IPR032780">
    <property type="entry name" value="DNA_pol3_delt_C"/>
</dbReference>
<evidence type="ECO:0000256" key="6">
    <source>
        <dbReference type="ARBA" id="ARBA00022932"/>
    </source>
</evidence>
<comment type="catalytic activity">
    <reaction evidence="8">
        <text>DNA(n) + a 2'-deoxyribonucleoside 5'-triphosphate = DNA(n+1) + diphosphate</text>
        <dbReference type="Rhea" id="RHEA:22508"/>
        <dbReference type="Rhea" id="RHEA-COMP:17339"/>
        <dbReference type="Rhea" id="RHEA-COMP:17340"/>
        <dbReference type="ChEBI" id="CHEBI:33019"/>
        <dbReference type="ChEBI" id="CHEBI:61560"/>
        <dbReference type="ChEBI" id="CHEBI:173112"/>
        <dbReference type="EC" id="2.7.7.7"/>
    </reaction>
</comment>
<dbReference type="SUPFAM" id="SSF48019">
    <property type="entry name" value="post-AAA+ oligomerization domain-like"/>
    <property type="match status" value="1"/>
</dbReference>
<evidence type="ECO:0000256" key="8">
    <source>
        <dbReference type="ARBA" id="ARBA00049244"/>
    </source>
</evidence>
<dbReference type="EC" id="2.7.7.7" evidence="1"/>
<dbReference type="GO" id="GO:0003887">
    <property type="term" value="F:DNA-directed DNA polymerase activity"/>
    <property type="evidence" value="ECO:0007669"/>
    <property type="project" value="UniProtKB-KW"/>
</dbReference>
<sequence>MILKGDALAAHLEGGRPLAALYVLHGDEPLLVIEAGDAIRAAARQRGFTERDVLTVLPGFNWGELFSRGGNLSLFGDKSLLDLRIPSGKPGRDGSEALQRYCGQLADDSLMLVTLPELNWQDEKSAWFTALEKAGVVIKLNAPRLNELPAWIAGRLARQQQRASRDALHFLAERVEGNLLAAHQEIQKLALLYPTGREAAELTLEQIKDAVLDVARYDLDSLREALLAGDTGRMARILDALRQSGEALPLVIWAVTEEVRALATLSQGVAAGRPLDTLLKEARVWGPRQGMLKQALGRLDGDRTTRALKRVARIDRIAKGIEDGDPWLELLRLGMEIGAPARRRPMAATR</sequence>
<dbReference type="Pfam" id="PF06144">
    <property type="entry name" value="DNA_pol3_delta"/>
    <property type="match status" value="1"/>
</dbReference>
<dbReference type="GO" id="GO:0003677">
    <property type="term" value="F:DNA binding"/>
    <property type="evidence" value="ECO:0007669"/>
    <property type="project" value="InterPro"/>
</dbReference>
<dbReference type="SUPFAM" id="SSF52540">
    <property type="entry name" value="P-loop containing nucleoside triphosphate hydrolases"/>
    <property type="match status" value="1"/>
</dbReference>
<dbReference type="Proteomes" id="UP000323671">
    <property type="component" value="Chromosome"/>
</dbReference>
<evidence type="ECO:0000259" key="9">
    <source>
        <dbReference type="Pfam" id="PF06144"/>
    </source>
</evidence>
<evidence type="ECO:0000313" key="11">
    <source>
        <dbReference type="EMBL" id="QEL66145.1"/>
    </source>
</evidence>
<keyword evidence="4" id="KW-0548">Nucleotidyltransferase</keyword>
<evidence type="ECO:0000256" key="2">
    <source>
        <dbReference type="ARBA" id="ARBA00017703"/>
    </source>
</evidence>
<dbReference type="InterPro" id="IPR010372">
    <property type="entry name" value="DNA_pol3_delta_N"/>
</dbReference>
<dbReference type="InterPro" id="IPR027417">
    <property type="entry name" value="P-loop_NTPase"/>
</dbReference>
<reference evidence="11 12" key="1">
    <citation type="submission" date="2017-07" db="EMBL/GenBank/DDBJ databases">
        <title>Complete genome sequence of Oryzomicrobium terrae TPP412.</title>
        <authorList>
            <person name="Chiu L.-W."/>
            <person name="Lo K.-J."/>
            <person name="Tsai Y.-M."/>
            <person name="Lin S.-S."/>
            <person name="Kuo C.-H."/>
            <person name="Liu C.-T."/>
        </authorList>
    </citation>
    <scope>NUCLEOTIDE SEQUENCE [LARGE SCALE GENOMIC DNA]</scope>
    <source>
        <strain evidence="11 12">TPP412</strain>
    </source>
</reference>
<dbReference type="InterPro" id="IPR005790">
    <property type="entry name" value="DNA_polIII_delta"/>
</dbReference>
<evidence type="ECO:0000256" key="1">
    <source>
        <dbReference type="ARBA" id="ARBA00012417"/>
    </source>
</evidence>
<evidence type="ECO:0000313" key="12">
    <source>
        <dbReference type="Proteomes" id="UP000323671"/>
    </source>
</evidence>
<dbReference type="Gene3D" id="1.20.272.10">
    <property type="match status" value="1"/>
</dbReference>
<evidence type="ECO:0000256" key="3">
    <source>
        <dbReference type="ARBA" id="ARBA00022679"/>
    </source>
</evidence>